<dbReference type="EMBL" id="NMUH01007163">
    <property type="protein sequence ID" value="MQM16774.1"/>
    <property type="molecule type" value="Genomic_DNA"/>
</dbReference>
<feature type="compositionally biased region" description="Basic and acidic residues" evidence="1">
    <location>
        <begin position="93"/>
        <end position="107"/>
    </location>
</feature>
<evidence type="ECO:0000256" key="1">
    <source>
        <dbReference type="SAM" id="MobiDB-lite"/>
    </source>
</evidence>
<protein>
    <submittedName>
        <fullName evidence="2">Uncharacterized protein</fullName>
    </submittedName>
</protein>
<feature type="compositionally biased region" description="Low complexity" evidence="1">
    <location>
        <begin position="26"/>
        <end position="36"/>
    </location>
</feature>
<keyword evidence="3" id="KW-1185">Reference proteome</keyword>
<proteinExistence type="predicted"/>
<feature type="region of interest" description="Disordered" evidence="1">
    <location>
        <begin position="93"/>
        <end position="119"/>
    </location>
</feature>
<comment type="caution">
    <text evidence="2">The sequence shown here is derived from an EMBL/GenBank/DDBJ whole genome shotgun (WGS) entry which is preliminary data.</text>
</comment>
<reference evidence="2" key="1">
    <citation type="submission" date="2017-07" db="EMBL/GenBank/DDBJ databases">
        <title>Taro Niue Genome Assembly and Annotation.</title>
        <authorList>
            <person name="Atibalentja N."/>
            <person name="Keating K."/>
            <person name="Fields C.J."/>
        </authorList>
    </citation>
    <scope>NUCLEOTIDE SEQUENCE</scope>
    <source>
        <strain evidence="2">Niue_2</strain>
        <tissue evidence="2">Leaf</tissue>
    </source>
</reference>
<evidence type="ECO:0000313" key="3">
    <source>
        <dbReference type="Proteomes" id="UP000652761"/>
    </source>
</evidence>
<dbReference type="Proteomes" id="UP000652761">
    <property type="component" value="Unassembled WGS sequence"/>
</dbReference>
<name>A0A843XBK0_COLES</name>
<accession>A0A843XBK0</accession>
<gene>
    <name evidence="2" type="ORF">Taro_049735</name>
</gene>
<sequence length="119" mass="13318">NSGAILSERTPLSTTLRCDWRGGDPQQTKQQQQPRQIAFSLQNSGVALLERATLSTTLEFNNELGSFGGRLELLRRRRKAGNLELHPLHPLLHPERQLDLDLHKGSDEEPVESDGIGQE</sequence>
<evidence type="ECO:0000313" key="2">
    <source>
        <dbReference type="EMBL" id="MQM16774.1"/>
    </source>
</evidence>
<dbReference type="AlphaFoldDB" id="A0A843XBK0"/>
<feature type="non-terminal residue" evidence="2">
    <location>
        <position position="1"/>
    </location>
</feature>
<organism evidence="2 3">
    <name type="scientific">Colocasia esculenta</name>
    <name type="common">Wild taro</name>
    <name type="synonym">Arum esculentum</name>
    <dbReference type="NCBI Taxonomy" id="4460"/>
    <lineage>
        <taxon>Eukaryota</taxon>
        <taxon>Viridiplantae</taxon>
        <taxon>Streptophyta</taxon>
        <taxon>Embryophyta</taxon>
        <taxon>Tracheophyta</taxon>
        <taxon>Spermatophyta</taxon>
        <taxon>Magnoliopsida</taxon>
        <taxon>Liliopsida</taxon>
        <taxon>Araceae</taxon>
        <taxon>Aroideae</taxon>
        <taxon>Colocasieae</taxon>
        <taxon>Colocasia</taxon>
    </lineage>
</organism>
<feature type="region of interest" description="Disordered" evidence="1">
    <location>
        <begin position="15"/>
        <end position="36"/>
    </location>
</feature>